<evidence type="ECO:0000259" key="6">
    <source>
        <dbReference type="Pfam" id="PF02870"/>
    </source>
</evidence>
<reference evidence="8 9" key="1">
    <citation type="submission" date="2025-04" db="UniProtKB">
        <authorList>
            <consortium name="RefSeq"/>
        </authorList>
    </citation>
    <scope>IDENTIFICATION</scope>
    <source>
        <tissue evidence="8 9">Spleen</tissue>
    </source>
</reference>
<dbReference type="FunFam" id="3.30.160.70:FF:000001">
    <property type="entry name" value="Methylated-DNA--protein-cysteine methyltransferase"/>
    <property type="match status" value="1"/>
</dbReference>
<dbReference type="GO" id="GO:0032259">
    <property type="term" value="P:methylation"/>
    <property type="evidence" value="ECO:0007669"/>
    <property type="project" value="UniProtKB-KW"/>
</dbReference>
<dbReference type="GeneTree" id="ENSGT00390000015799"/>
<organism evidence="7 9">
    <name type="scientific">Phascolarctos cinereus</name>
    <name type="common">Koala</name>
    <dbReference type="NCBI Taxonomy" id="38626"/>
    <lineage>
        <taxon>Eukaryota</taxon>
        <taxon>Metazoa</taxon>
        <taxon>Chordata</taxon>
        <taxon>Craniata</taxon>
        <taxon>Vertebrata</taxon>
        <taxon>Euteleostomi</taxon>
        <taxon>Mammalia</taxon>
        <taxon>Metatheria</taxon>
        <taxon>Diprotodontia</taxon>
        <taxon>Phascolarctidae</taxon>
        <taxon>Phascolarctos</taxon>
    </lineage>
</organism>
<dbReference type="PANTHER" id="PTHR46460">
    <property type="entry name" value="METHYLATED-DNA--PROTEIN-CYSTEINE METHYLTRANSFERASE"/>
    <property type="match status" value="1"/>
</dbReference>
<keyword evidence="7" id="KW-1185">Reference proteome</keyword>
<accession>A0A6P5JID5</accession>
<dbReference type="Gene3D" id="1.10.10.10">
    <property type="entry name" value="Winged helix-like DNA-binding domain superfamily/Winged helix DNA-binding domain"/>
    <property type="match status" value="1"/>
</dbReference>
<evidence type="ECO:0000313" key="9">
    <source>
        <dbReference type="RefSeq" id="XP_020834002.1"/>
    </source>
</evidence>
<dbReference type="Gene3D" id="3.30.160.70">
    <property type="entry name" value="Methylated DNA-protein cysteine methyltransferase domain"/>
    <property type="match status" value="1"/>
</dbReference>
<dbReference type="Pfam" id="PF01035">
    <property type="entry name" value="DNA_binding_1"/>
    <property type="match status" value="1"/>
</dbReference>
<dbReference type="Proteomes" id="UP000515140">
    <property type="component" value="Unplaced"/>
</dbReference>
<evidence type="ECO:0000256" key="2">
    <source>
        <dbReference type="ARBA" id="ARBA00015377"/>
    </source>
</evidence>
<dbReference type="InterPro" id="IPR036217">
    <property type="entry name" value="MethylDNA_cys_MeTrfase_DNAb"/>
</dbReference>
<dbReference type="CDD" id="cd06445">
    <property type="entry name" value="ATase"/>
    <property type="match status" value="1"/>
</dbReference>
<dbReference type="AlphaFoldDB" id="A0A6P5JID5"/>
<dbReference type="InterPro" id="IPR014048">
    <property type="entry name" value="MethylDNA_cys_MeTrfase_DNA-bd"/>
</dbReference>
<feature type="region of interest" description="Disordered" evidence="4">
    <location>
        <begin position="40"/>
        <end position="60"/>
    </location>
</feature>
<dbReference type="CTD" id="4255"/>
<dbReference type="GO" id="GO:0005654">
    <property type="term" value="C:nucleoplasm"/>
    <property type="evidence" value="ECO:0007669"/>
    <property type="project" value="TreeGrafter"/>
</dbReference>
<keyword evidence="8 9" id="KW-0808">Transferase</keyword>
<evidence type="ECO:0000256" key="3">
    <source>
        <dbReference type="ARBA" id="ARBA00022763"/>
    </source>
</evidence>
<sequence length="220" mass="24169">MMGSACRMKYKFLESPLGRIEISGCEAGVHRIKLLEKMVQRPDSGGSHQASFSGEELEGPEETPAALDKCAAWLAAYFHAPETVKDLPLPAFHHPIFQRDSFRRQVLWKLMAAVKLGDTVSYQQLAALVGKSGAARAVGGAMRDNPCPDARPRDMQKEACAQKLNEAWLMKYQPHMKAATRHCHGDRSNGAGYRRAKGLSLSSKGAAAHSLEDTHVHPYC</sequence>
<evidence type="ECO:0000259" key="5">
    <source>
        <dbReference type="Pfam" id="PF01035"/>
    </source>
</evidence>
<dbReference type="KEGG" id="pcw:110202320"/>
<keyword evidence="8 9" id="KW-0489">Methyltransferase</keyword>
<dbReference type="SUPFAM" id="SSF46767">
    <property type="entry name" value="Methylated DNA-protein cysteine methyltransferase, C-terminal domain"/>
    <property type="match status" value="1"/>
</dbReference>
<dbReference type="GO" id="GO:0003908">
    <property type="term" value="F:methylated-DNA-[protein]-cysteine S-methyltransferase activity"/>
    <property type="evidence" value="ECO:0007669"/>
    <property type="project" value="InterPro"/>
</dbReference>
<dbReference type="GO" id="GO:0006281">
    <property type="term" value="P:DNA repair"/>
    <property type="evidence" value="ECO:0007669"/>
    <property type="project" value="InterPro"/>
</dbReference>
<dbReference type="RefSeq" id="XP_020834002.1">
    <property type="nucleotide sequence ID" value="XM_020978343.1"/>
</dbReference>
<evidence type="ECO:0000313" key="8">
    <source>
        <dbReference type="RefSeq" id="XP_020834001.1"/>
    </source>
</evidence>
<feature type="domain" description="Methylguanine DNA methyltransferase ribonuclease-like" evidence="6">
    <location>
        <begin position="8"/>
        <end position="90"/>
    </location>
</feature>
<feature type="domain" description="Methylated-DNA-[protein]-cysteine S-methyltransferase DNA binding" evidence="5">
    <location>
        <begin position="103"/>
        <end position="152"/>
    </location>
</feature>
<evidence type="ECO:0000256" key="4">
    <source>
        <dbReference type="SAM" id="MobiDB-lite"/>
    </source>
</evidence>
<comment type="similarity">
    <text evidence="1">Belongs to the MGMT family.</text>
</comment>
<dbReference type="GeneID" id="110202320"/>
<protein>
    <recommendedName>
        <fullName evidence="2">Methylated-DNA--protein-cysteine methyltransferase</fullName>
    </recommendedName>
</protein>
<dbReference type="SUPFAM" id="SSF53155">
    <property type="entry name" value="Methylated DNA-protein cysteine methyltransferase domain"/>
    <property type="match status" value="1"/>
</dbReference>
<gene>
    <name evidence="8 9" type="primary">MGMT</name>
</gene>
<dbReference type="PANTHER" id="PTHR46460:SF1">
    <property type="entry name" value="METHYLATED-DNA--PROTEIN-CYSTEINE METHYLTRANSFERASE"/>
    <property type="match status" value="1"/>
</dbReference>
<dbReference type="InterPro" id="IPR036388">
    <property type="entry name" value="WH-like_DNA-bd_sf"/>
</dbReference>
<dbReference type="Pfam" id="PF02870">
    <property type="entry name" value="Methyltransf_1N"/>
    <property type="match status" value="1"/>
</dbReference>
<keyword evidence="3" id="KW-0227">DNA damage</keyword>
<evidence type="ECO:0000256" key="1">
    <source>
        <dbReference type="ARBA" id="ARBA00008711"/>
    </source>
</evidence>
<dbReference type="InterPro" id="IPR036631">
    <property type="entry name" value="MGMT_N_sf"/>
</dbReference>
<dbReference type="InterPro" id="IPR008332">
    <property type="entry name" value="MethylG_MeTrfase_N"/>
</dbReference>
<dbReference type="RefSeq" id="XP_020834001.1">
    <property type="nucleotide sequence ID" value="XM_020978342.1"/>
</dbReference>
<evidence type="ECO:0000313" key="7">
    <source>
        <dbReference type="Proteomes" id="UP000515140"/>
    </source>
</evidence>
<name>A0A6P5JID5_PHACI</name>
<proteinExistence type="inferred from homology"/>